<feature type="binding site" evidence="10">
    <location>
        <begin position="7"/>
        <end position="15"/>
    </location>
    <ligand>
        <name>ATP</name>
        <dbReference type="ChEBI" id="CHEBI:30616"/>
    </ligand>
</feature>
<protein>
    <recommendedName>
        <fullName evidence="10">Cytidylate kinase</fullName>
        <shortName evidence="10">CK</shortName>
        <ecNumber evidence="10">2.7.4.25</ecNumber>
    </recommendedName>
    <alternativeName>
        <fullName evidence="10">Cytidine monophosphate kinase</fullName>
        <shortName evidence="10">CMP kinase</shortName>
    </alternativeName>
</protein>
<reference evidence="11 12" key="1">
    <citation type="journal article" date="2019" name="Nat. Microbiol.">
        <title>Wide diversity of methane and short-chain alkane metabolisms in uncultured archaea.</title>
        <authorList>
            <person name="Borrel G."/>
            <person name="Adam P.S."/>
            <person name="McKay L.J."/>
            <person name="Chen L.X."/>
            <person name="Sierra-Garcia I.N."/>
            <person name="Sieber C.M."/>
            <person name="Letourneur Q."/>
            <person name="Ghozlane A."/>
            <person name="Andersen G.L."/>
            <person name="Li W.J."/>
            <person name="Hallam S.J."/>
            <person name="Muyzer G."/>
            <person name="de Oliveira V.M."/>
            <person name="Inskeep W.P."/>
            <person name="Banfield J.F."/>
            <person name="Gribaldo S."/>
        </authorList>
    </citation>
    <scope>NUCLEOTIDE SEQUENCE [LARGE SCALE GENOMIC DNA]</scope>
    <source>
        <strain evidence="11">NM1b</strain>
    </source>
</reference>
<evidence type="ECO:0000256" key="2">
    <source>
        <dbReference type="ARBA" id="ARBA00011005"/>
    </source>
</evidence>
<dbReference type="GO" id="GO:0036431">
    <property type="term" value="F:dCMP kinase activity"/>
    <property type="evidence" value="ECO:0007669"/>
    <property type="project" value="InterPro"/>
</dbReference>
<dbReference type="Pfam" id="PF13189">
    <property type="entry name" value="Cytidylate_kin2"/>
    <property type="match status" value="1"/>
</dbReference>
<keyword evidence="4 10" id="KW-0808">Transferase</keyword>
<comment type="caution">
    <text evidence="11">The sequence shown here is derived from an EMBL/GenBank/DDBJ whole genome shotgun (WGS) entry which is preliminary data.</text>
</comment>
<evidence type="ECO:0000256" key="7">
    <source>
        <dbReference type="ARBA" id="ARBA00022840"/>
    </source>
</evidence>
<dbReference type="EMBL" id="RXIL01000019">
    <property type="protein sequence ID" value="RZN73107.1"/>
    <property type="molecule type" value="Genomic_DNA"/>
</dbReference>
<dbReference type="GO" id="GO:0006220">
    <property type="term" value="P:pyrimidine nucleotide metabolic process"/>
    <property type="evidence" value="ECO:0007669"/>
    <property type="project" value="UniProtKB-UniRule"/>
</dbReference>
<evidence type="ECO:0000256" key="10">
    <source>
        <dbReference type="HAMAP-Rule" id="MF_00239"/>
    </source>
</evidence>
<organism evidence="11 12">
    <name type="scientific">Candidatus Methanolliviera hydrocarbonicum</name>
    <dbReference type="NCBI Taxonomy" id="2491085"/>
    <lineage>
        <taxon>Archaea</taxon>
        <taxon>Methanobacteriati</taxon>
        <taxon>Methanobacteriota</taxon>
        <taxon>Candidatus Methanoliparia</taxon>
        <taxon>Candidatus Methanoliparales</taxon>
        <taxon>Candidatus Methanollivieraceae</taxon>
        <taxon>Candidatus Methanolliviera</taxon>
    </lineage>
</organism>
<dbReference type="GO" id="GO:0005524">
    <property type="term" value="F:ATP binding"/>
    <property type="evidence" value="ECO:0007669"/>
    <property type="project" value="UniProtKB-UniRule"/>
</dbReference>
<dbReference type="HAMAP" id="MF_00239">
    <property type="entry name" value="Cytidyl_kinase_type2"/>
    <property type="match status" value="1"/>
</dbReference>
<evidence type="ECO:0000256" key="8">
    <source>
        <dbReference type="ARBA" id="ARBA00047615"/>
    </source>
</evidence>
<gene>
    <name evidence="10" type="primary">cmk</name>
    <name evidence="11" type="ORF">EF807_01060</name>
</gene>
<comment type="catalytic activity">
    <reaction evidence="9 10">
        <text>CMP + ATP = CDP + ADP</text>
        <dbReference type="Rhea" id="RHEA:11600"/>
        <dbReference type="ChEBI" id="CHEBI:30616"/>
        <dbReference type="ChEBI" id="CHEBI:58069"/>
        <dbReference type="ChEBI" id="CHEBI:60377"/>
        <dbReference type="ChEBI" id="CHEBI:456216"/>
        <dbReference type="EC" id="2.7.4.25"/>
    </reaction>
</comment>
<comment type="catalytic activity">
    <reaction evidence="8 10">
        <text>dCMP + ATP = dCDP + ADP</text>
        <dbReference type="Rhea" id="RHEA:25094"/>
        <dbReference type="ChEBI" id="CHEBI:30616"/>
        <dbReference type="ChEBI" id="CHEBI:57566"/>
        <dbReference type="ChEBI" id="CHEBI:58593"/>
        <dbReference type="ChEBI" id="CHEBI:456216"/>
        <dbReference type="EC" id="2.7.4.25"/>
    </reaction>
</comment>
<evidence type="ECO:0000256" key="6">
    <source>
        <dbReference type="ARBA" id="ARBA00022777"/>
    </source>
</evidence>
<dbReference type="GO" id="GO:0036430">
    <property type="term" value="F:CMP kinase activity"/>
    <property type="evidence" value="ECO:0007669"/>
    <property type="project" value="RHEA"/>
</dbReference>
<evidence type="ECO:0000256" key="5">
    <source>
        <dbReference type="ARBA" id="ARBA00022741"/>
    </source>
</evidence>
<comment type="subcellular location">
    <subcellularLocation>
        <location evidence="1 10">Cytoplasm</location>
    </subcellularLocation>
</comment>
<dbReference type="Gene3D" id="3.40.50.300">
    <property type="entry name" value="P-loop containing nucleotide triphosphate hydrolases"/>
    <property type="match status" value="1"/>
</dbReference>
<keyword evidence="6 10" id="KW-0418">Kinase</keyword>
<accession>A0A520KZU9</accession>
<evidence type="ECO:0000313" key="12">
    <source>
        <dbReference type="Proteomes" id="UP000320766"/>
    </source>
</evidence>
<evidence type="ECO:0000256" key="1">
    <source>
        <dbReference type="ARBA" id="ARBA00004496"/>
    </source>
</evidence>
<dbReference type="GO" id="GO:0005737">
    <property type="term" value="C:cytoplasm"/>
    <property type="evidence" value="ECO:0007669"/>
    <property type="project" value="UniProtKB-SubCell"/>
</dbReference>
<sequence length="175" mass="20294">MKITISGQAGSGKTSVSKELSKITGFKMISAGEIFRDMAEEKKMSLEAFSKYAEERPKIDMLIDERQIELSNKFKDCIAEGRLSGWKIEDADLKIWLSAPLKTRLKRIMDREGKGYNAVLKETRGRENDGRMRYKKFYGIDLDDLSIYDLIINTEKWDKRSVTEIILRSLELWNK</sequence>
<dbReference type="AlphaFoldDB" id="A0A520KZU9"/>
<dbReference type="NCBIfam" id="TIGR02173">
    <property type="entry name" value="cyt_kin_arch"/>
    <property type="match status" value="1"/>
</dbReference>
<evidence type="ECO:0000256" key="3">
    <source>
        <dbReference type="ARBA" id="ARBA00022490"/>
    </source>
</evidence>
<dbReference type="InterPro" id="IPR027417">
    <property type="entry name" value="P-loop_NTPase"/>
</dbReference>
<dbReference type="CDD" id="cd02020">
    <property type="entry name" value="CMPK"/>
    <property type="match status" value="1"/>
</dbReference>
<name>A0A520KZU9_9EURY</name>
<evidence type="ECO:0000313" key="11">
    <source>
        <dbReference type="EMBL" id="RZN73107.1"/>
    </source>
</evidence>
<comment type="similarity">
    <text evidence="2 10">Belongs to the cytidylate kinase family. Type 2 subfamily.</text>
</comment>
<dbReference type="EC" id="2.7.4.25" evidence="10"/>
<keyword evidence="3 10" id="KW-0963">Cytoplasm</keyword>
<dbReference type="InterPro" id="IPR011994">
    <property type="entry name" value="Cytidylate_kinase_dom"/>
</dbReference>
<keyword evidence="7 10" id="KW-0067">ATP-binding</keyword>
<proteinExistence type="inferred from homology"/>
<dbReference type="SUPFAM" id="SSF52540">
    <property type="entry name" value="P-loop containing nucleoside triphosphate hydrolases"/>
    <property type="match status" value="1"/>
</dbReference>
<dbReference type="InterPro" id="IPR011892">
    <property type="entry name" value="Cyt_kin_arch"/>
</dbReference>
<evidence type="ECO:0000256" key="9">
    <source>
        <dbReference type="ARBA" id="ARBA00048478"/>
    </source>
</evidence>
<keyword evidence="5 10" id="KW-0547">Nucleotide-binding</keyword>
<dbReference type="Proteomes" id="UP000320766">
    <property type="component" value="Unassembled WGS sequence"/>
</dbReference>
<evidence type="ECO:0000256" key="4">
    <source>
        <dbReference type="ARBA" id="ARBA00022679"/>
    </source>
</evidence>